<sequence>MPETSTIGTNLKRIRRERAMSQEGLAERAGLSRDTVAKLEQGRRQGERTTTLMKLATALDVDLTELTGRRERLGGDRGDASVLALRDALLAPSLLPGLAGLDVDDDGAPTPPHELRAAVGRGWDLYWAGDFGSLTAALPGLIGETRLAHRTLGAAVAASLAQAYQLAACLLVHFGKLDLAALSAERAVTAAAEGDDEWQWATTHGTYAWVLLHQARLEEAERVAVLAAARIEPSFSAPEAHLAVWGNLLMTALAPAAAAGRDPSDYIDSAAAAARRIGHRVDAYQTAFGPATVRMQAVHAWATLKDPGHALAEARHVRPGELRGISYSRHLLDVAQVHVDARQPRAAETRLAEARATSRVWFRHQAIARSLVAEVREITTRPSPTIRSLVGELGLD</sequence>
<dbReference type="SUPFAM" id="SSF47413">
    <property type="entry name" value="lambda repressor-like DNA-binding domains"/>
    <property type="match status" value="1"/>
</dbReference>
<organism evidence="3 4">
    <name type="scientific">Actinomadura gamaensis</name>
    <dbReference type="NCBI Taxonomy" id="1763541"/>
    <lineage>
        <taxon>Bacteria</taxon>
        <taxon>Bacillati</taxon>
        <taxon>Actinomycetota</taxon>
        <taxon>Actinomycetes</taxon>
        <taxon>Streptosporangiales</taxon>
        <taxon>Thermomonosporaceae</taxon>
        <taxon>Actinomadura</taxon>
    </lineage>
</organism>
<dbReference type="PANTHER" id="PTHR46797:SF1">
    <property type="entry name" value="METHYLPHOSPHONATE SYNTHASE"/>
    <property type="match status" value="1"/>
</dbReference>
<dbReference type="InterPro" id="IPR010982">
    <property type="entry name" value="Lambda_DNA-bd_dom_sf"/>
</dbReference>
<gene>
    <name evidence="3" type="ORF">ACFPCY_02440</name>
</gene>
<dbReference type="Pfam" id="PF13443">
    <property type="entry name" value="HTH_26"/>
    <property type="match status" value="1"/>
</dbReference>
<protein>
    <submittedName>
        <fullName evidence="3">Helix-turn-helix domain-containing protein</fullName>
    </submittedName>
</protein>
<feature type="domain" description="HTH cro/C1-type" evidence="2">
    <location>
        <begin position="11"/>
        <end position="66"/>
    </location>
</feature>
<accession>A0ABV9TPZ2</accession>
<evidence type="ECO:0000313" key="3">
    <source>
        <dbReference type="EMBL" id="MFC4906168.1"/>
    </source>
</evidence>
<name>A0ABV9TPZ2_9ACTN</name>
<dbReference type="CDD" id="cd00093">
    <property type="entry name" value="HTH_XRE"/>
    <property type="match status" value="1"/>
</dbReference>
<comment type="caution">
    <text evidence="3">The sequence shown here is derived from an EMBL/GenBank/DDBJ whole genome shotgun (WGS) entry which is preliminary data.</text>
</comment>
<dbReference type="RefSeq" id="WP_378251883.1">
    <property type="nucleotide sequence ID" value="NZ_JBHSIT010000001.1"/>
</dbReference>
<dbReference type="PROSITE" id="PS50943">
    <property type="entry name" value="HTH_CROC1"/>
    <property type="match status" value="1"/>
</dbReference>
<dbReference type="Gene3D" id="1.10.260.40">
    <property type="entry name" value="lambda repressor-like DNA-binding domains"/>
    <property type="match status" value="1"/>
</dbReference>
<dbReference type="EMBL" id="JBHSIT010000001">
    <property type="protein sequence ID" value="MFC4906168.1"/>
    <property type="molecule type" value="Genomic_DNA"/>
</dbReference>
<evidence type="ECO:0000259" key="2">
    <source>
        <dbReference type="PROSITE" id="PS50943"/>
    </source>
</evidence>
<keyword evidence="4" id="KW-1185">Reference proteome</keyword>
<keyword evidence="1" id="KW-0238">DNA-binding</keyword>
<proteinExistence type="predicted"/>
<dbReference type="Proteomes" id="UP001595872">
    <property type="component" value="Unassembled WGS sequence"/>
</dbReference>
<dbReference type="InterPro" id="IPR001387">
    <property type="entry name" value="Cro/C1-type_HTH"/>
</dbReference>
<reference evidence="4" key="1">
    <citation type="journal article" date="2019" name="Int. J. Syst. Evol. Microbiol.">
        <title>The Global Catalogue of Microorganisms (GCM) 10K type strain sequencing project: providing services to taxonomists for standard genome sequencing and annotation.</title>
        <authorList>
            <consortium name="The Broad Institute Genomics Platform"/>
            <consortium name="The Broad Institute Genome Sequencing Center for Infectious Disease"/>
            <person name="Wu L."/>
            <person name="Ma J."/>
        </authorList>
    </citation>
    <scope>NUCLEOTIDE SEQUENCE [LARGE SCALE GENOMIC DNA]</scope>
    <source>
        <strain evidence="4">KLKA75</strain>
    </source>
</reference>
<evidence type="ECO:0000313" key="4">
    <source>
        <dbReference type="Proteomes" id="UP001595872"/>
    </source>
</evidence>
<dbReference type="PANTHER" id="PTHR46797">
    <property type="entry name" value="HTH-TYPE TRANSCRIPTIONAL REGULATOR"/>
    <property type="match status" value="1"/>
</dbReference>
<dbReference type="SMART" id="SM00530">
    <property type="entry name" value="HTH_XRE"/>
    <property type="match status" value="1"/>
</dbReference>
<evidence type="ECO:0000256" key="1">
    <source>
        <dbReference type="ARBA" id="ARBA00023125"/>
    </source>
</evidence>
<dbReference type="InterPro" id="IPR050807">
    <property type="entry name" value="TransReg_Diox_bact_type"/>
</dbReference>